<dbReference type="PANTHER" id="PTHR43080:SF29">
    <property type="entry name" value="OS02G0818000 PROTEIN"/>
    <property type="match status" value="1"/>
</dbReference>
<dbReference type="SMART" id="SM00116">
    <property type="entry name" value="CBS"/>
    <property type="match status" value="2"/>
</dbReference>
<accession>A0ABU5VWH7</accession>
<dbReference type="PROSITE" id="PS51371">
    <property type="entry name" value="CBS"/>
    <property type="match status" value="2"/>
</dbReference>
<sequence>MSDIREIMTADPNICTPLTSIENIEKLMADTNSREIVVVDTIEEKHVVGMINKSDIDAMAEAREVKHESLNAEQCMRPIIFQVRETTPIEECDRILKANKIDHLVIVDEEGHLCGLYNPAGLLPIEQ</sequence>
<evidence type="ECO:0000313" key="5">
    <source>
        <dbReference type="Proteomes" id="UP001302274"/>
    </source>
</evidence>
<evidence type="ECO:0000256" key="1">
    <source>
        <dbReference type="ARBA" id="ARBA00023122"/>
    </source>
</evidence>
<dbReference type="InterPro" id="IPR046342">
    <property type="entry name" value="CBS_dom_sf"/>
</dbReference>
<dbReference type="Pfam" id="PF00571">
    <property type="entry name" value="CBS"/>
    <property type="match status" value="2"/>
</dbReference>
<comment type="caution">
    <text evidence="4">The sequence shown here is derived from an EMBL/GenBank/DDBJ whole genome shotgun (WGS) entry which is preliminary data.</text>
</comment>
<reference evidence="4 5" key="1">
    <citation type="submission" date="2023-11" db="EMBL/GenBank/DDBJ databases">
        <title>A Novel Polar Bacteriovorax (B. antarcticus) Isolated from the Biocrust in Antarctica.</title>
        <authorList>
            <person name="Mun W."/>
            <person name="Choi S.Y."/>
            <person name="Mitchell R.J."/>
        </authorList>
    </citation>
    <scope>NUCLEOTIDE SEQUENCE [LARGE SCALE GENOMIC DNA]</scope>
    <source>
        <strain evidence="4 5">PP10</strain>
    </source>
</reference>
<dbReference type="SUPFAM" id="SSF54631">
    <property type="entry name" value="CBS-domain pair"/>
    <property type="match status" value="1"/>
</dbReference>
<feature type="domain" description="CBS" evidence="3">
    <location>
        <begin position="76"/>
        <end position="127"/>
    </location>
</feature>
<dbReference type="InterPro" id="IPR000644">
    <property type="entry name" value="CBS_dom"/>
</dbReference>
<protein>
    <submittedName>
        <fullName evidence="4">CBS domain-containing protein</fullName>
    </submittedName>
</protein>
<evidence type="ECO:0000256" key="2">
    <source>
        <dbReference type="PROSITE-ProRule" id="PRU00703"/>
    </source>
</evidence>
<organism evidence="4 5">
    <name type="scientific">Bacteriovorax antarcticus</name>
    <dbReference type="NCBI Taxonomy" id="3088717"/>
    <lineage>
        <taxon>Bacteria</taxon>
        <taxon>Pseudomonadati</taxon>
        <taxon>Bdellovibrionota</taxon>
        <taxon>Bacteriovoracia</taxon>
        <taxon>Bacteriovoracales</taxon>
        <taxon>Bacteriovoracaceae</taxon>
        <taxon>Bacteriovorax</taxon>
    </lineage>
</organism>
<keyword evidence="5" id="KW-1185">Reference proteome</keyword>
<evidence type="ECO:0000313" key="4">
    <source>
        <dbReference type="EMBL" id="MEA9357396.1"/>
    </source>
</evidence>
<proteinExistence type="predicted"/>
<name>A0ABU5VWH7_9BACT</name>
<gene>
    <name evidence="4" type="ORF">SHI21_14310</name>
</gene>
<evidence type="ECO:0000259" key="3">
    <source>
        <dbReference type="PROSITE" id="PS51371"/>
    </source>
</evidence>
<dbReference type="Gene3D" id="3.10.580.10">
    <property type="entry name" value="CBS-domain"/>
    <property type="match status" value="1"/>
</dbReference>
<dbReference type="EMBL" id="JAYGJQ010000002">
    <property type="protein sequence ID" value="MEA9357396.1"/>
    <property type="molecule type" value="Genomic_DNA"/>
</dbReference>
<feature type="domain" description="CBS" evidence="3">
    <location>
        <begin position="8"/>
        <end position="69"/>
    </location>
</feature>
<keyword evidence="1 2" id="KW-0129">CBS domain</keyword>
<dbReference type="Proteomes" id="UP001302274">
    <property type="component" value="Unassembled WGS sequence"/>
</dbReference>
<dbReference type="InterPro" id="IPR051257">
    <property type="entry name" value="Diverse_CBS-Domain"/>
</dbReference>
<dbReference type="PANTHER" id="PTHR43080">
    <property type="entry name" value="CBS DOMAIN-CONTAINING PROTEIN CBSX3, MITOCHONDRIAL"/>
    <property type="match status" value="1"/>
</dbReference>
<dbReference type="RefSeq" id="WP_323577395.1">
    <property type="nucleotide sequence ID" value="NZ_JAYGJQ010000002.1"/>
</dbReference>
<dbReference type="CDD" id="cd02205">
    <property type="entry name" value="CBS_pair_SF"/>
    <property type="match status" value="1"/>
</dbReference>